<keyword evidence="6 10" id="KW-0812">Transmembrane</keyword>
<comment type="caution">
    <text evidence="11">The sequence shown here is derived from an EMBL/GenBank/DDBJ whole genome shotgun (WGS) entry which is preliminary data.</text>
</comment>
<dbReference type="Pfam" id="PF03748">
    <property type="entry name" value="FliL"/>
    <property type="match status" value="1"/>
</dbReference>
<keyword evidence="7 10" id="KW-0283">Flagellar rotation</keyword>
<sequence length="165" mass="17785">MAKADAISAQGAEKPKKKKTLLIALLALLVVGAGVGGGAFFYLKSSPASAEAAHEKKGPPSYIKLEPAVVNISNGEDSHYLQVSIDLKTFDSKVEENVTLLMPEIRDGILTLLSGQNPDTVTQPAEREKLRQQIKALVNRLLTAHGKDKDKEPVDGVFFTAFVMQ</sequence>
<comment type="function">
    <text evidence="1 10">Controls the rotational direction of flagella during chemotaxis.</text>
</comment>
<feature type="transmembrane region" description="Helical" evidence="10">
    <location>
        <begin position="21"/>
        <end position="43"/>
    </location>
</feature>
<evidence type="ECO:0000256" key="9">
    <source>
        <dbReference type="ARBA" id="ARBA00023136"/>
    </source>
</evidence>
<name>A0ABU9DCU3_9PROT</name>
<evidence type="ECO:0000256" key="10">
    <source>
        <dbReference type="RuleBase" id="RU364125"/>
    </source>
</evidence>
<gene>
    <name evidence="11" type="ORF">WOB96_12415</name>
</gene>
<comment type="subcellular location">
    <subcellularLocation>
        <location evidence="10">Cell inner membrane</location>
    </subcellularLocation>
    <subcellularLocation>
        <location evidence="2">Cell membrane</location>
        <topology evidence="2">Single-pass membrane protein</topology>
    </subcellularLocation>
</comment>
<comment type="similarity">
    <text evidence="3 10">Belongs to the FliL family.</text>
</comment>
<keyword evidence="11" id="KW-0966">Cell projection</keyword>
<keyword evidence="9 10" id="KW-0472">Membrane</keyword>
<evidence type="ECO:0000256" key="2">
    <source>
        <dbReference type="ARBA" id="ARBA00004162"/>
    </source>
</evidence>
<accession>A0ABU9DCU3</accession>
<dbReference type="RefSeq" id="WP_341371613.1">
    <property type="nucleotide sequence ID" value="NZ_JBBPCO010000013.1"/>
</dbReference>
<evidence type="ECO:0000256" key="7">
    <source>
        <dbReference type="ARBA" id="ARBA00022779"/>
    </source>
</evidence>
<keyword evidence="12" id="KW-1185">Reference proteome</keyword>
<keyword evidence="5 10" id="KW-0145">Chemotaxis</keyword>
<proteinExistence type="inferred from homology"/>
<keyword evidence="10" id="KW-0997">Cell inner membrane</keyword>
<organism evidence="11 12">
    <name type="scientific">Thermithiobacillus plumbiphilus</name>
    <dbReference type="NCBI Taxonomy" id="1729899"/>
    <lineage>
        <taxon>Bacteria</taxon>
        <taxon>Pseudomonadati</taxon>
        <taxon>Pseudomonadota</taxon>
        <taxon>Acidithiobacillia</taxon>
        <taxon>Acidithiobacillales</taxon>
        <taxon>Thermithiobacillaceae</taxon>
        <taxon>Thermithiobacillus</taxon>
    </lineage>
</organism>
<keyword evidence="4" id="KW-1003">Cell membrane</keyword>
<evidence type="ECO:0000256" key="4">
    <source>
        <dbReference type="ARBA" id="ARBA00022475"/>
    </source>
</evidence>
<protein>
    <recommendedName>
        <fullName evidence="10">Flagellar protein FliL</fullName>
    </recommendedName>
</protein>
<evidence type="ECO:0000313" key="11">
    <source>
        <dbReference type="EMBL" id="MEK8090558.1"/>
    </source>
</evidence>
<keyword evidence="11" id="KW-0282">Flagellum</keyword>
<dbReference type="PANTHER" id="PTHR35091">
    <property type="entry name" value="FLAGELLAR PROTEIN FLIL"/>
    <property type="match status" value="1"/>
</dbReference>
<evidence type="ECO:0000313" key="12">
    <source>
        <dbReference type="Proteomes" id="UP001446205"/>
    </source>
</evidence>
<dbReference type="InterPro" id="IPR005503">
    <property type="entry name" value="FliL"/>
</dbReference>
<evidence type="ECO:0000256" key="6">
    <source>
        <dbReference type="ARBA" id="ARBA00022692"/>
    </source>
</evidence>
<dbReference type="PANTHER" id="PTHR35091:SF2">
    <property type="entry name" value="FLAGELLAR PROTEIN FLIL"/>
    <property type="match status" value="1"/>
</dbReference>
<evidence type="ECO:0000256" key="8">
    <source>
        <dbReference type="ARBA" id="ARBA00022989"/>
    </source>
</evidence>
<evidence type="ECO:0000256" key="3">
    <source>
        <dbReference type="ARBA" id="ARBA00008281"/>
    </source>
</evidence>
<evidence type="ECO:0000256" key="5">
    <source>
        <dbReference type="ARBA" id="ARBA00022500"/>
    </source>
</evidence>
<keyword evidence="11" id="KW-0969">Cilium</keyword>
<dbReference type="Proteomes" id="UP001446205">
    <property type="component" value="Unassembled WGS sequence"/>
</dbReference>
<dbReference type="EMBL" id="JBBPCO010000013">
    <property type="protein sequence ID" value="MEK8090558.1"/>
    <property type="molecule type" value="Genomic_DNA"/>
</dbReference>
<evidence type="ECO:0000256" key="1">
    <source>
        <dbReference type="ARBA" id="ARBA00002254"/>
    </source>
</evidence>
<reference evidence="11 12" key="1">
    <citation type="submission" date="2024-04" db="EMBL/GenBank/DDBJ databases">
        <authorList>
            <person name="Abashina T."/>
            <person name="Shaikin A."/>
        </authorList>
    </citation>
    <scope>NUCLEOTIDE SEQUENCE [LARGE SCALE GENOMIC DNA]</scope>
    <source>
        <strain evidence="11 12">AAFK</strain>
    </source>
</reference>
<keyword evidence="8 10" id="KW-1133">Transmembrane helix</keyword>